<evidence type="ECO:0000256" key="1">
    <source>
        <dbReference type="ARBA" id="ARBA00022617"/>
    </source>
</evidence>
<sequence length="160" mass="17261">MNPHPSPTTWRRLLGAALLAAALPALALDAQRPQVDASALAPQHGQWQADNPYRGDPRAAEIGRSAFNQACARCHGADADGHAAPAPDLRRLGRSCTRIADDALRQRCQRDVDHYFVSSVLKGKVKVGVVHMPAWDGVLEPELVWALRSFVESSGTPKGD</sequence>
<dbReference type="Pfam" id="PF13442">
    <property type="entry name" value="Cytochrome_CBB3"/>
    <property type="match status" value="1"/>
</dbReference>
<dbReference type="eggNOG" id="COG2010">
    <property type="taxonomic scope" value="Bacteria"/>
</dbReference>
<dbReference type="PROSITE" id="PS51318">
    <property type="entry name" value="TAT"/>
    <property type="match status" value="1"/>
</dbReference>
<evidence type="ECO:0000256" key="2">
    <source>
        <dbReference type="ARBA" id="ARBA00022723"/>
    </source>
</evidence>
<evidence type="ECO:0000256" key="5">
    <source>
        <dbReference type="SAM" id="SignalP"/>
    </source>
</evidence>
<evidence type="ECO:0000313" key="7">
    <source>
        <dbReference type="EMBL" id="CAL95590.1"/>
    </source>
</evidence>
<organism evidence="7 8">
    <name type="scientific">Azoarcus sp. (strain BH72)</name>
    <dbReference type="NCBI Taxonomy" id="418699"/>
    <lineage>
        <taxon>Bacteria</taxon>
        <taxon>Pseudomonadati</taxon>
        <taxon>Pseudomonadota</taxon>
        <taxon>Betaproteobacteria</taxon>
        <taxon>Rhodocyclales</taxon>
        <taxon>Zoogloeaceae</taxon>
        <taxon>Azoarcus</taxon>
    </lineage>
</organism>
<dbReference type="HOGENOM" id="CLU_084762_1_0_4"/>
<dbReference type="GO" id="GO:0009055">
    <property type="term" value="F:electron transfer activity"/>
    <property type="evidence" value="ECO:0007669"/>
    <property type="project" value="InterPro"/>
</dbReference>
<dbReference type="InterPro" id="IPR006311">
    <property type="entry name" value="TAT_signal"/>
</dbReference>
<dbReference type="InterPro" id="IPR036909">
    <property type="entry name" value="Cyt_c-like_dom_sf"/>
</dbReference>
<evidence type="ECO:0000259" key="6">
    <source>
        <dbReference type="PROSITE" id="PS51007"/>
    </source>
</evidence>
<evidence type="ECO:0000256" key="3">
    <source>
        <dbReference type="ARBA" id="ARBA00023004"/>
    </source>
</evidence>
<feature type="signal peptide" evidence="5">
    <location>
        <begin position="1"/>
        <end position="27"/>
    </location>
</feature>
<dbReference type="InterPro" id="IPR009056">
    <property type="entry name" value="Cyt_c-like_dom"/>
</dbReference>
<dbReference type="GO" id="GO:0046872">
    <property type="term" value="F:metal ion binding"/>
    <property type="evidence" value="ECO:0007669"/>
    <property type="project" value="UniProtKB-KW"/>
</dbReference>
<keyword evidence="8" id="KW-1185">Reference proteome</keyword>
<accession>A1K9T5</accession>
<reference evidence="7 8" key="1">
    <citation type="journal article" date="2006" name="Nat. Biotechnol.">
        <title>Complete genome of the mutualistic, N2-fixing grass endophyte Azoarcus sp. strain BH72.</title>
        <authorList>
            <person name="Krause A."/>
            <person name="Ramakumar A."/>
            <person name="Bartels D."/>
            <person name="Battistoni F."/>
            <person name="Bekel T."/>
            <person name="Boch J."/>
            <person name="Boehm M."/>
            <person name="Friedrich F."/>
            <person name="Hurek T."/>
            <person name="Krause L."/>
            <person name="Linke B."/>
            <person name="McHardy A.C."/>
            <person name="Sarkar A."/>
            <person name="Schneiker S."/>
            <person name="Syed A.A."/>
            <person name="Thauer R."/>
            <person name="Vorhoelter F.-J."/>
            <person name="Weidner S."/>
            <person name="Puehler A."/>
            <person name="Reinhold-Hurek B."/>
            <person name="Kaiser O."/>
            <person name="Goesmann A."/>
        </authorList>
    </citation>
    <scope>NUCLEOTIDE SEQUENCE [LARGE SCALE GENOMIC DNA]</scope>
    <source>
        <strain evidence="7 8">BH72</strain>
    </source>
</reference>
<keyword evidence="3 4" id="KW-0408">Iron</keyword>
<feature type="domain" description="Cytochrome c" evidence="6">
    <location>
        <begin position="58"/>
        <end position="155"/>
    </location>
</feature>
<keyword evidence="1 4" id="KW-0349">Heme</keyword>
<dbReference type="GO" id="GO:0020037">
    <property type="term" value="F:heme binding"/>
    <property type="evidence" value="ECO:0007669"/>
    <property type="project" value="InterPro"/>
</dbReference>
<dbReference type="RefSeq" id="WP_011766700.1">
    <property type="nucleotide sequence ID" value="NC_008702.1"/>
</dbReference>
<dbReference type="Gene3D" id="1.10.760.10">
    <property type="entry name" value="Cytochrome c-like domain"/>
    <property type="match status" value="1"/>
</dbReference>
<dbReference type="AlphaFoldDB" id="A1K9T5"/>
<dbReference type="PROSITE" id="PS51007">
    <property type="entry name" value="CYTC"/>
    <property type="match status" value="1"/>
</dbReference>
<dbReference type="STRING" id="62928.azo2974"/>
<name>A1K9T5_AZOSB</name>
<dbReference type="KEGG" id="azo:azo2974"/>
<protein>
    <submittedName>
        <fullName evidence="7">Cytochrome c550</fullName>
    </submittedName>
</protein>
<proteinExistence type="predicted"/>
<feature type="chain" id="PRO_5002636155" evidence="5">
    <location>
        <begin position="28"/>
        <end position="160"/>
    </location>
</feature>
<dbReference type="Proteomes" id="UP000002588">
    <property type="component" value="Chromosome"/>
</dbReference>
<keyword evidence="2 4" id="KW-0479">Metal-binding</keyword>
<dbReference type="EMBL" id="AM406670">
    <property type="protein sequence ID" value="CAL95590.1"/>
    <property type="molecule type" value="Genomic_DNA"/>
</dbReference>
<dbReference type="SUPFAM" id="SSF46626">
    <property type="entry name" value="Cytochrome c"/>
    <property type="match status" value="1"/>
</dbReference>
<keyword evidence="5" id="KW-0732">Signal</keyword>
<gene>
    <name evidence="7" type="primary">exaB2</name>
    <name evidence="7" type="ordered locus">azo2974</name>
</gene>
<evidence type="ECO:0000256" key="4">
    <source>
        <dbReference type="PROSITE-ProRule" id="PRU00433"/>
    </source>
</evidence>
<evidence type="ECO:0000313" key="8">
    <source>
        <dbReference type="Proteomes" id="UP000002588"/>
    </source>
</evidence>